<dbReference type="Gene3D" id="1.20.1260.10">
    <property type="match status" value="1"/>
</dbReference>
<dbReference type="EMBL" id="CP035532">
    <property type="protein sequence ID" value="QBA21502.1"/>
    <property type="molecule type" value="Genomic_DNA"/>
</dbReference>
<dbReference type="Pfam" id="PF03713">
    <property type="entry name" value="DUF305"/>
    <property type="match status" value="1"/>
</dbReference>
<reference evidence="3" key="1">
    <citation type="submission" date="2019-01" db="EMBL/GenBank/DDBJ databases">
        <title>Whole Genome Sequencing for Putative Detection of Antimicrobial Resistance and Potential Virulence Factors in Chryseobacterium indologenes isolated from Nile Tilapia in Tanzania.</title>
        <authorList>
            <person name="Mwega E."/>
            <person name="Mutoloki S."/>
            <person name="Mugimba K."/>
            <person name="Colquhoun D."/>
            <person name="Mdegela R."/>
            <person name="Evensen O."/>
            <person name="Wasteson Y."/>
        </authorList>
    </citation>
    <scope>NUCLEOTIDE SEQUENCE [LARGE SCALE GENOMIC DNA]</scope>
    <source>
        <strain evidence="3">StR 01</strain>
    </source>
</reference>
<name>A0A411DMA2_CHRID</name>
<keyword evidence="1" id="KW-0472">Membrane</keyword>
<evidence type="ECO:0000256" key="1">
    <source>
        <dbReference type="SAM" id="Phobius"/>
    </source>
</evidence>
<evidence type="ECO:0000259" key="2">
    <source>
        <dbReference type="Pfam" id="PF03713"/>
    </source>
</evidence>
<keyword evidence="1" id="KW-1133">Transmembrane helix</keyword>
<organism evidence="3">
    <name type="scientific">Chryseobacterium indologenes</name>
    <name type="common">Flavobacterium indologenes</name>
    <dbReference type="NCBI Taxonomy" id="253"/>
    <lineage>
        <taxon>Bacteria</taxon>
        <taxon>Pseudomonadati</taxon>
        <taxon>Bacteroidota</taxon>
        <taxon>Flavobacteriia</taxon>
        <taxon>Flavobacteriales</taxon>
        <taxon>Weeksellaceae</taxon>
        <taxon>Chryseobacterium group</taxon>
        <taxon>Chryseobacterium</taxon>
    </lineage>
</organism>
<dbReference type="InterPro" id="IPR005183">
    <property type="entry name" value="DUF305_CopM-like"/>
</dbReference>
<evidence type="ECO:0000313" key="3">
    <source>
        <dbReference type="EMBL" id="QBA21502.1"/>
    </source>
</evidence>
<proteinExistence type="predicted"/>
<protein>
    <submittedName>
        <fullName evidence="3">DUF305 domain-containing protein</fullName>
    </submittedName>
</protein>
<feature type="transmembrane region" description="Helical" evidence="1">
    <location>
        <begin position="62"/>
        <end position="80"/>
    </location>
</feature>
<keyword evidence="1" id="KW-0812">Transmembrane</keyword>
<sequence length="173" mass="20112">MENTEHKHGAPSSMEVEKHSKRPSSAMYGQFVLMAVVMFCAMYIIMYAMIDSLKNLISNINNLYMALLMTSAMLLIELWVMRKMYTNKAINWTIVIIAVTSGIFSWFGIREQMNVDDRQFVKSMIPHHAAAILMSQKAHLTDPQLITLQKNILKTQSEEIKLMKHKLREFERR</sequence>
<feature type="transmembrane region" description="Helical" evidence="1">
    <location>
        <begin position="28"/>
        <end position="50"/>
    </location>
</feature>
<accession>A0A411DMA2</accession>
<gene>
    <name evidence="3" type="ORF">EU348_09950</name>
</gene>
<dbReference type="InterPro" id="IPR012347">
    <property type="entry name" value="Ferritin-like"/>
</dbReference>
<dbReference type="AlphaFoldDB" id="A0A411DMA2"/>
<feature type="domain" description="DUF305" evidence="2">
    <location>
        <begin position="117"/>
        <end position="165"/>
    </location>
</feature>
<feature type="transmembrane region" description="Helical" evidence="1">
    <location>
        <begin position="89"/>
        <end position="109"/>
    </location>
</feature>